<dbReference type="RefSeq" id="WP_018384883.1">
    <property type="nucleotide sequence ID" value="NZ_LLZU01000016.1"/>
</dbReference>
<feature type="region of interest" description="Disordered" evidence="3">
    <location>
        <begin position="1"/>
        <end position="22"/>
    </location>
</feature>
<evidence type="ECO:0000256" key="1">
    <source>
        <dbReference type="ARBA" id="ARBA00001946"/>
    </source>
</evidence>
<dbReference type="SUPFAM" id="SSF55811">
    <property type="entry name" value="Nudix"/>
    <property type="match status" value="1"/>
</dbReference>
<protein>
    <recommendedName>
        <fullName evidence="4">Nudix hydrolase domain-containing protein</fullName>
    </recommendedName>
</protein>
<comment type="caution">
    <text evidence="5">The sequence shown here is derived from an EMBL/GenBank/DDBJ whole genome shotgun (WGS) entry which is preliminary data.</text>
</comment>
<dbReference type="PANTHER" id="PTHR43046:SF14">
    <property type="entry name" value="MUTT_NUDIX FAMILY PROTEIN"/>
    <property type="match status" value="1"/>
</dbReference>
<keyword evidence="6" id="KW-1185">Reference proteome</keyword>
<organism evidence="5 6">
    <name type="scientific">Wenjunlia vitaminophila</name>
    <name type="common">Streptomyces vitaminophilus</name>
    <dbReference type="NCBI Taxonomy" id="76728"/>
    <lineage>
        <taxon>Bacteria</taxon>
        <taxon>Bacillati</taxon>
        <taxon>Actinomycetota</taxon>
        <taxon>Actinomycetes</taxon>
        <taxon>Kitasatosporales</taxon>
        <taxon>Streptomycetaceae</taxon>
        <taxon>Wenjunlia</taxon>
    </lineage>
</organism>
<accession>A0A0T6LSF1</accession>
<evidence type="ECO:0000313" key="6">
    <source>
        <dbReference type="Proteomes" id="UP000050867"/>
    </source>
</evidence>
<keyword evidence="2" id="KW-0378">Hydrolase</keyword>
<evidence type="ECO:0000259" key="4">
    <source>
        <dbReference type="Pfam" id="PF00293"/>
    </source>
</evidence>
<proteinExistence type="predicted"/>
<dbReference type="InterPro" id="IPR015797">
    <property type="entry name" value="NUDIX_hydrolase-like_dom_sf"/>
</dbReference>
<sequence>MTSIHTVPSPADGDTVHPGPDPDLARYLARHPAPAAAVDALIRDEQGRLLIVDPSYKAGWDVPGGMLDDEELHVGLCRELEEELQVSNVRVGRLLAVDSIPRSVYGRSLIACVFAVRLAEPVAAEHLVLQADEIRAAAYLPEAEALARLPGGLRRRVAAAVDAERGAHTAYLCDGRPLNAG</sequence>
<gene>
    <name evidence="5" type="ORF">AQ490_21995</name>
</gene>
<reference evidence="5 6" key="1">
    <citation type="submission" date="2015-10" db="EMBL/GenBank/DDBJ databases">
        <title>Draft genome sequence of pyrrolomycin-producing Streptomyces vitaminophilus.</title>
        <authorList>
            <person name="Graham D.E."/>
            <person name="Mahan K.M."/>
            <person name="Klingeman D.M."/>
            <person name="Hettich R.L."/>
            <person name="Parry R.J."/>
        </authorList>
    </citation>
    <scope>NUCLEOTIDE SEQUENCE [LARGE SCALE GENOMIC DNA]</scope>
    <source>
        <strain evidence="5 6">ATCC 31673</strain>
    </source>
</reference>
<dbReference type="eggNOG" id="COG1051">
    <property type="taxonomic scope" value="Bacteria"/>
</dbReference>
<name>A0A0T6LSF1_WENVI</name>
<evidence type="ECO:0000256" key="2">
    <source>
        <dbReference type="ARBA" id="ARBA00022801"/>
    </source>
</evidence>
<dbReference type="InterPro" id="IPR000086">
    <property type="entry name" value="NUDIX_hydrolase_dom"/>
</dbReference>
<dbReference type="PANTHER" id="PTHR43046">
    <property type="entry name" value="GDP-MANNOSE MANNOSYL HYDROLASE"/>
    <property type="match status" value="1"/>
</dbReference>
<dbReference type="GO" id="GO:0016787">
    <property type="term" value="F:hydrolase activity"/>
    <property type="evidence" value="ECO:0007669"/>
    <property type="project" value="UniProtKB-KW"/>
</dbReference>
<evidence type="ECO:0000313" key="5">
    <source>
        <dbReference type="EMBL" id="KRV48992.1"/>
    </source>
</evidence>
<dbReference type="Proteomes" id="UP000050867">
    <property type="component" value="Unassembled WGS sequence"/>
</dbReference>
<feature type="domain" description="Nudix hydrolase" evidence="4">
    <location>
        <begin position="35"/>
        <end position="149"/>
    </location>
</feature>
<dbReference type="AlphaFoldDB" id="A0A0T6LSF1"/>
<dbReference type="Pfam" id="PF00293">
    <property type="entry name" value="NUDIX"/>
    <property type="match status" value="1"/>
</dbReference>
<evidence type="ECO:0000256" key="3">
    <source>
        <dbReference type="SAM" id="MobiDB-lite"/>
    </source>
</evidence>
<comment type="cofactor">
    <cofactor evidence="1">
        <name>Mg(2+)</name>
        <dbReference type="ChEBI" id="CHEBI:18420"/>
    </cofactor>
</comment>
<dbReference type="Gene3D" id="3.90.79.10">
    <property type="entry name" value="Nucleoside Triphosphate Pyrophosphohydrolase"/>
    <property type="match status" value="1"/>
</dbReference>
<dbReference type="EMBL" id="LLZU01000016">
    <property type="protein sequence ID" value="KRV48992.1"/>
    <property type="molecule type" value="Genomic_DNA"/>
</dbReference>
<dbReference type="STRING" id="76728.AQ490_21995"/>